<proteinExistence type="predicted"/>
<dbReference type="AlphaFoldDB" id="A0A0W0C7K8"/>
<gene>
    <name evidence="2" type="ORF">AO440_000188</name>
    <name evidence="3" type="ORF">AO440_005740</name>
</gene>
<dbReference type="EMBL" id="LLZZ01000180">
    <property type="protein sequence ID" value="KTA95798.1"/>
    <property type="molecule type" value="Genomic_DNA"/>
</dbReference>
<sequence length="121" mass="13726">MSKKQSTKTSKTSKTFSSRSKSSVPKKTGVNKISASERKKSKILTARLNKDADVAELKIIQELNDNKIAEEPKKRQTALDMNCLVKDQKRDKKVREHIEKINSETNSDMLKQLELMSGFSL</sequence>
<name>A0A0W0C7K8_CANGB</name>
<dbReference type="OMA" id="MGKCSMK"/>
<evidence type="ECO:0000313" key="3">
    <source>
        <dbReference type="EMBL" id="KTB13647.1"/>
    </source>
</evidence>
<feature type="compositionally biased region" description="Low complexity" evidence="1">
    <location>
        <begin position="7"/>
        <end position="28"/>
    </location>
</feature>
<evidence type="ECO:0000256" key="1">
    <source>
        <dbReference type="SAM" id="MobiDB-lite"/>
    </source>
</evidence>
<protein>
    <submittedName>
        <fullName evidence="2">Antisense of depressing factor protein 1</fullName>
    </submittedName>
</protein>
<dbReference type="VEuPathDB" id="FungiDB:B1J91_B00374g"/>
<dbReference type="VEuPathDB" id="FungiDB:GW608_B00209"/>
<evidence type="ECO:0000313" key="2">
    <source>
        <dbReference type="EMBL" id="KTA95798.1"/>
    </source>
</evidence>
<reference evidence="2 4" key="1">
    <citation type="submission" date="2015-10" db="EMBL/GenBank/DDBJ databases">
        <title>Draft genomes sequences of Candida glabrata isolates 1A, 1B, 2A, 2B, 3A and 3B.</title>
        <authorList>
            <person name="Haavelsrud O.E."/>
            <person name="Gaustad P."/>
        </authorList>
    </citation>
    <scope>NUCLEOTIDE SEQUENCE [LARGE SCALE GENOMIC DNA]</scope>
    <source>
        <strain evidence="2">910700640</strain>
    </source>
</reference>
<feature type="region of interest" description="Disordered" evidence="1">
    <location>
        <begin position="1"/>
        <end position="39"/>
    </location>
</feature>
<evidence type="ECO:0000313" key="4">
    <source>
        <dbReference type="Proteomes" id="UP000054886"/>
    </source>
</evidence>
<organism evidence="2 4">
    <name type="scientific">Candida glabrata</name>
    <name type="common">Yeast</name>
    <name type="synonym">Torulopsis glabrata</name>
    <dbReference type="NCBI Taxonomy" id="5478"/>
    <lineage>
        <taxon>Eukaryota</taxon>
        <taxon>Fungi</taxon>
        <taxon>Dikarya</taxon>
        <taxon>Ascomycota</taxon>
        <taxon>Saccharomycotina</taxon>
        <taxon>Saccharomycetes</taxon>
        <taxon>Saccharomycetales</taxon>
        <taxon>Saccharomycetaceae</taxon>
        <taxon>Nakaseomyces</taxon>
    </lineage>
</organism>
<dbReference type="Proteomes" id="UP000054886">
    <property type="component" value="Unassembled WGS sequence"/>
</dbReference>
<dbReference type="VEuPathDB" id="FungiDB:GVI51_B00209"/>
<dbReference type="OrthoDB" id="4063321at2759"/>
<comment type="caution">
    <text evidence="2">The sequence shown here is derived from an EMBL/GenBank/DDBJ whole genome shotgun (WGS) entry which is preliminary data.</text>
</comment>
<accession>A0A0W0C7K8</accession>
<dbReference type="VEuPathDB" id="FungiDB:GWK60_B00209"/>
<dbReference type="VEuPathDB" id="FungiDB:CAGL0B00374g"/>
<dbReference type="EMBL" id="LLZZ01000007">
    <property type="protein sequence ID" value="KTB13647.1"/>
    <property type="molecule type" value="Genomic_DNA"/>
</dbReference>